<reference evidence="1 2" key="1">
    <citation type="submission" date="2016-04" db="EMBL/GenBank/DDBJ databases">
        <title>A degradative enzymes factory behind the ericoid mycorrhizal symbiosis.</title>
        <authorList>
            <consortium name="DOE Joint Genome Institute"/>
            <person name="Martino E."/>
            <person name="Morin E."/>
            <person name="Grelet G."/>
            <person name="Kuo A."/>
            <person name="Kohler A."/>
            <person name="Daghino S."/>
            <person name="Barry K."/>
            <person name="Choi C."/>
            <person name="Cichocki N."/>
            <person name="Clum A."/>
            <person name="Copeland A."/>
            <person name="Hainaut M."/>
            <person name="Haridas S."/>
            <person name="Labutti K."/>
            <person name="Lindquist E."/>
            <person name="Lipzen A."/>
            <person name="Khouja H.-R."/>
            <person name="Murat C."/>
            <person name="Ohm R."/>
            <person name="Olson A."/>
            <person name="Spatafora J."/>
            <person name="Veneault-Fourrey C."/>
            <person name="Henrissat B."/>
            <person name="Grigoriev I."/>
            <person name="Martin F."/>
            <person name="Perotto S."/>
        </authorList>
    </citation>
    <scope>NUCLEOTIDE SEQUENCE [LARGE SCALE GENOMIC DNA]</scope>
    <source>
        <strain evidence="1 2">F</strain>
    </source>
</reference>
<accession>A0A2J6S2Z3</accession>
<organism evidence="1 2">
    <name type="scientific">Hyaloscypha variabilis (strain UAMH 11265 / GT02V1 / F)</name>
    <name type="common">Meliniomyces variabilis</name>
    <dbReference type="NCBI Taxonomy" id="1149755"/>
    <lineage>
        <taxon>Eukaryota</taxon>
        <taxon>Fungi</taxon>
        <taxon>Dikarya</taxon>
        <taxon>Ascomycota</taxon>
        <taxon>Pezizomycotina</taxon>
        <taxon>Leotiomycetes</taxon>
        <taxon>Helotiales</taxon>
        <taxon>Hyaloscyphaceae</taxon>
        <taxon>Hyaloscypha</taxon>
        <taxon>Hyaloscypha variabilis</taxon>
    </lineage>
</organism>
<evidence type="ECO:0000313" key="2">
    <source>
        <dbReference type="Proteomes" id="UP000235786"/>
    </source>
</evidence>
<sequence length="76" mass="8062">MVTSPPELGKGGSIQLQEKWHLTTYWSCDVFDRTVTMCGWHEPVLPGGDEIAGAGHLNVRAAAIAAGVLAIGAVFR</sequence>
<dbReference type="OrthoDB" id="3542181at2759"/>
<dbReference type="EMBL" id="KZ613940">
    <property type="protein sequence ID" value="PMD45144.1"/>
    <property type="molecule type" value="Genomic_DNA"/>
</dbReference>
<protein>
    <submittedName>
        <fullName evidence="1">Uncharacterized protein</fullName>
    </submittedName>
</protein>
<gene>
    <name evidence="1" type="ORF">L207DRAFT_508063</name>
</gene>
<proteinExistence type="predicted"/>
<dbReference type="Proteomes" id="UP000235786">
    <property type="component" value="Unassembled WGS sequence"/>
</dbReference>
<name>A0A2J6S2Z3_HYAVF</name>
<evidence type="ECO:0000313" key="1">
    <source>
        <dbReference type="EMBL" id="PMD45144.1"/>
    </source>
</evidence>
<dbReference type="AlphaFoldDB" id="A0A2J6S2Z3"/>
<keyword evidence="2" id="KW-1185">Reference proteome</keyword>